<accession>A0AB33KBE0</accession>
<dbReference type="KEGG" id="stcm:SCMC78_07700"/>
<dbReference type="Gene3D" id="1.20.1260.10">
    <property type="match status" value="1"/>
</dbReference>
<proteinExistence type="predicted"/>
<name>A0AB33KBE0_9ACTN</name>
<dbReference type="InterPro" id="IPR012347">
    <property type="entry name" value="Ferritin-like"/>
</dbReference>
<dbReference type="Pfam" id="PF03713">
    <property type="entry name" value="DUF305"/>
    <property type="match status" value="1"/>
</dbReference>
<evidence type="ECO:0000313" key="2">
    <source>
        <dbReference type="EMBL" id="BFP50963.1"/>
    </source>
</evidence>
<dbReference type="InterPro" id="IPR005183">
    <property type="entry name" value="DUF305_CopM-like"/>
</dbReference>
<dbReference type="PANTHER" id="PTHR36933:SF1">
    <property type="entry name" value="SLL0788 PROTEIN"/>
    <property type="match status" value="1"/>
</dbReference>
<dbReference type="PROSITE" id="PS51318">
    <property type="entry name" value="TAT"/>
    <property type="match status" value="1"/>
</dbReference>
<dbReference type="AlphaFoldDB" id="A0AB33KBE0"/>
<dbReference type="EMBL" id="AP035884">
    <property type="protein sequence ID" value="BFP50963.1"/>
    <property type="molecule type" value="Genomic_DNA"/>
</dbReference>
<sequence>MTVSTPSASTRRMVLAGAGVLLLALGLVALMIQRPSAASPSGASAAARSAPAEDSVDAGFARDMAIHHQQAVEMSFIVRDRTDDEDVRRLAYDIINTQANQRGMMLGWLEIWGLPKSAAGPPMAWMGHTVTPTDDGSLMPGMATDAELEELGAAEGKAAEVLFLRLMTVHHRAGADMAQAAAGAAETDAIRDLAAGMVRGQQSEIGLMADMLKARGAKP</sequence>
<dbReference type="InterPro" id="IPR006311">
    <property type="entry name" value="TAT_signal"/>
</dbReference>
<dbReference type="PANTHER" id="PTHR36933">
    <property type="entry name" value="SLL0788 PROTEIN"/>
    <property type="match status" value="1"/>
</dbReference>
<reference evidence="2" key="1">
    <citation type="submission" date="2024-07" db="EMBL/GenBank/DDBJ databases">
        <title>Complete genome sequences of cellulolytic bacteria, Kitasatospora sp. CMC57 and Streptomyces sp. CMC78, isolated from Japanese agricultural soil.</title>
        <authorList>
            <person name="Hashimoto T."/>
            <person name="Ito M."/>
            <person name="Iwamoto M."/>
            <person name="Fukahori D."/>
            <person name="Shoda T."/>
            <person name="Sakoda M."/>
            <person name="Morohoshi T."/>
            <person name="Mitsuboshi M."/>
            <person name="Nishizawa T."/>
        </authorList>
    </citation>
    <scope>NUCLEOTIDE SEQUENCE</scope>
    <source>
        <strain evidence="2">CMC78</strain>
    </source>
</reference>
<organism evidence="2">
    <name type="scientific">Streptomyces sp. CMC78</name>
    <dbReference type="NCBI Taxonomy" id="3231512"/>
    <lineage>
        <taxon>Bacteria</taxon>
        <taxon>Bacillati</taxon>
        <taxon>Actinomycetota</taxon>
        <taxon>Actinomycetes</taxon>
        <taxon>Kitasatosporales</taxon>
        <taxon>Streptomycetaceae</taxon>
        <taxon>Streptomyces</taxon>
    </lineage>
</organism>
<feature type="domain" description="DUF305" evidence="1">
    <location>
        <begin position="57"/>
        <end position="212"/>
    </location>
</feature>
<evidence type="ECO:0000259" key="1">
    <source>
        <dbReference type="Pfam" id="PF03713"/>
    </source>
</evidence>
<protein>
    <submittedName>
        <fullName evidence="2">DUF305 domain-containing protein</fullName>
    </submittedName>
</protein>
<gene>
    <name evidence="2" type="ORF">SCMC78_07700</name>
</gene>